<feature type="domain" description="Kinesin motor" evidence="5">
    <location>
        <begin position="1"/>
        <end position="101"/>
    </location>
</feature>
<gene>
    <name evidence="6" type="ORF">FPE_LOCUS11830</name>
</gene>
<dbReference type="GO" id="GO:0007018">
    <property type="term" value="P:microtubule-based movement"/>
    <property type="evidence" value="ECO:0007669"/>
    <property type="project" value="InterPro"/>
</dbReference>
<dbReference type="GO" id="GO:0008017">
    <property type="term" value="F:microtubule binding"/>
    <property type="evidence" value="ECO:0007669"/>
    <property type="project" value="InterPro"/>
</dbReference>
<dbReference type="GO" id="GO:0015630">
    <property type="term" value="C:microtubule cytoskeleton"/>
    <property type="evidence" value="ECO:0007669"/>
    <property type="project" value="TreeGrafter"/>
</dbReference>
<comment type="similarity">
    <text evidence="4">Belongs to the TRAFAC class myosin-kinesin ATPase superfamily. Kinesin family.</text>
</comment>
<organism evidence="6 7">
    <name type="scientific">Fraxinus pennsylvanica</name>
    <dbReference type="NCBI Taxonomy" id="56036"/>
    <lineage>
        <taxon>Eukaryota</taxon>
        <taxon>Viridiplantae</taxon>
        <taxon>Streptophyta</taxon>
        <taxon>Embryophyta</taxon>
        <taxon>Tracheophyta</taxon>
        <taxon>Spermatophyta</taxon>
        <taxon>Magnoliopsida</taxon>
        <taxon>eudicotyledons</taxon>
        <taxon>Gunneridae</taxon>
        <taxon>Pentapetalae</taxon>
        <taxon>asterids</taxon>
        <taxon>lamiids</taxon>
        <taxon>Lamiales</taxon>
        <taxon>Oleaceae</taxon>
        <taxon>Oleeae</taxon>
        <taxon>Fraxinus</taxon>
    </lineage>
</organism>
<evidence type="ECO:0000313" key="6">
    <source>
        <dbReference type="EMBL" id="CAI9764400.1"/>
    </source>
</evidence>
<keyword evidence="3" id="KW-0505">Motor protein</keyword>
<dbReference type="PANTHER" id="PTHR47972">
    <property type="entry name" value="KINESIN-LIKE PROTEIN KLP-3"/>
    <property type="match status" value="1"/>
</dbReference>
<dbReference type="GO" id="GO:0003777">
    <property type="term" value="F:microtubule motor activity"/>
    <property type="evidence" value="ECO:0007669"/>
    <property type="project" value="InterPro"/>
</dbReference>
<sequence length="101" mass="11395">MLDPPMQMNSAVVLTENLVTGQRMRSHLWLVDLAGSERVGRVEVEGERLKESQFINKSLSALGDVISALASKASHIPFRHFALPLLSRVVSMYMYYYITIL</sequence>
<evidence type="ECO:0000313" key="7">
    <source>
        <dbReference type="Proteomes" id="UP000834106"/>
    </source>
</evidence>
<evidence type="ECO:0000256" key="2">
    <source>
        <dbReference type="ARBA" id="ARBA00022840"/>
    </source>
</evidence>
<dbReference type="Gene3D" id="3.40.850.10">
    <property type="entry name" value="Kinesin motor domain"/>
    <property type="match status" value="1"/>
</dbReference>
<comment type="caution">
    <text evidence="4">Lacks conserved residue(s) required for the propagation of feature annotation.</text>
</comment>
<dbReference type="InterPro" id="IPR027640">
    <property type="entry name" value="Kinesin-like_fam"/>
</dbReference>
<proteinExistence type="inferred from homology"/>
<keyword evidence="7" id="KW-1185">Reference proteome</keyword>
<dbReference type="GO" id="GO:0005524">
    <property type="term" value="F:ATP binding"/>
    <property type="evidence" value="ECO:0007669"/>
    <property type="project" value="UniProtKB-KW"/>
</dbReference>
<keyword evidence="1" id="KW-0547">Nucleotide-binding</keyword>
<dbReference type="PROSITE" id="PS50067">
    <property type="entry name" value="KINESIN_MOTOR_2"/>
    <property type="match status" value="1"/>
</dbReference>
<dbReference type="AlphaFoldDB" id="A0AAD1ZAX5"/>
<evidence type="ECO:0000256" key="1">
    <source>
        <dbReference type="ARBA" id="ARBA00022741"/>
    </source>
</evidence>
<dbReference type="InterPro" id="IPR019821">
    <property type="entry name" value="Kinesin_motor_CS"/>
</dbReference>
<accession>A0AAD1ZAX5</accession>
<dbReference type="EMBL" id="OU503042">
    <property type="protein sequence ID" value="CAI9764400.1"/>
    <property type="molecule type" value="Genomic_DNA"/>
</dbReference>
<dbReference type="InterPro" id="IPR001752">
    <property type="entry name" value="Kinesin_motor_dom"/>
</dbReference>
<evidence type="ECO:0000256" key="3">
    <source>
        <dbReference type="ARBA" id="ARBA00023175"/>
    </source>
</evidence>
<evidence type="ECO:0000259" key="5">
    <source>
        <dbReference type="PROSITE" id="PS50067"/>
    </source>
</evidence>
<protein>
    <recommendedName>
        <fullName evidence="5">Kinesin motor domain-containing protein</fullName>
    </recommendedName>
</protein>
<reference evidence="6" key="1">
    <citation type="submission" date="2023-05" db="EMBL/GenBank/DDBJ databases">
        <authorList>
            <person name="Huff M."/>
        </authorList>
    </citation>
    <scope>NUCLEOTIDE SEQUENCE</scope>
</reference>
<dbReference type="PROSITE" id="PS00411">
    <property type="entry name" value="KINESIN_MOTOR_1"/>
    <property type="match status" value="1"/>
</dbReference>
<dbReference type="SUPFAM" id="SSF52540">
    <property type="entry name" value="P-loop containing nucleoside triphosphate hydrolases"/>
    <property type="match status" value="1"/>
</dbReference>
<evidence type="ECO:0000256" key="4">
    <source>
        <dbReference type="PROSITE-ProRule" id="PRU00283"/>
    </source>
</evidence>
<keyword evidence="2" id="KW-0067">ATP-binding</keyword>
<dbReference type="InterPro" id="IPR036961">
    <property type="entry name" value="Kinesin_motor_dom_sf"/>
</dbReference>
<dbReference type="Proteomes" id="UP000834106">
    <property type="component" value="Chromosome 7"/>
</dbReference>
<dbReference type="InterPro" id="IPR027417">
    <property type="entry name" value="P-loop_NTPase"/>
</dbReference>
<name>A0AAD1ZAX5_9LAMI</name>
<dbReference type="Pfam" id="PF00225">
    <property type="entry name" value="Kinesin"/>
    <property type="match status" value="1"/>
</dbReference>
<dbReference type="PANTHER" id="PTHR47972:SF2">
    <property type="entry name" value="KINESIN-LIKE PROTEIN KIN-14S"/>
    <property type="match status" value="1"/>
</dbReference>